<organism evidence="8 9">
    <name type="scientific">Coccomyxa subellipsoidea (strain C-169)</name>
    <name type="common">Green microalga</name>
    <dbReference type="NCBI Taxonomy" id="574566"/>
    <lineage>
        <taxon>Eukaryota</taxon>
        <taxon>Viridiplantae</taxon>
        <taxon>Chlorophyta</taxon>
        <taxon>core chlorophytes</taxon>
        <taxon>Trebouxiophyceae</taxon>
        <taxon>Trebouxiophyceae incertae sedis</taxon>
        <taxon>Coccomyxaceae</taxon>
        <taxon>Coccomyxa</taxon>
        <taxon>Coccomyxa subellipsoidea</taxon>
    </lineage>
</organism>
<feature type="compositionally biased region" description="Low complexity" evidence="5">
    <location>
        <begin position="688"/>
        <end position="700"/>
    </location>
</feature>
<feature type="domain" description="Helicase C-terminal" evidence="7">
    <location>
        <begin position="459"/>
        <end position="630"/>
    </location>
</feature>
<evidence type="ECO:0000256" key="4">
    <source>
        <dbReference type="ARBA" id="ARBA00022840"/>
    </source>
</evidence>
<dbReference type="GO" id="GO:0006281">
    <property type="term" value="P:DNA repair"/>
    <property type="evidence" value="ECO:0007669"/>
    <property type="project" value="TreeGrafter"/>
</dbReference>
<evidence type="ECO:0000256" key="1">
    <source>
        <dbReference type="ARBA" id="ARBA00022741"/>
    </source>
</evidence>
<evidence type="ECO:0000256" key="3">
    <source>
        <dbReference type="ARBA" id="ARBA00022806"/>
    </source>
</evidence>
<feature type="compositionally biased region" description="Low complexity" evidence="5">
    <location>
        <begin position="856"/>
        <end position="882"/>
    </location>
</feature>
<dbReference type="AlphaFoldDB" id="I0YK49"/>
<evidence type="ECO:0000256" key="2">
    <source>
        <dbReference type="ARBA" id="ARBA00022801"/>
    </source>
</evidence>
<evidence type="ECO:0008006" key="10">
    <source>
        <dbReference type="Google" id="ProtNLM"/>
    </source>
</evidence>
<sequence>MGRGQYTGSPPGMGPPSAGRGAMQQYTSSPQTPQYTRGSQPAARTPQVGPLQAPCVAWVALSQTRNLFRVCEALSMCITGLCFQRLDSQHFAVSFPFDRDVIENLKDVFNFRDREWHPESRTWRFHMDKYQDVQSWALEHYAADEITLLEQISPDREIPQPHLETDYFVQSHTSQYIPRETWERLYEFQREGVRFALKHGGRALIADDMGLGKTVQAICVAACFHADWPLLVVCPSSMMLTWLELLSDWLPPDLLPDPANLVVITSSKDVDKKLDLAHGPPTTRHIVIASYDCAQKLRGYERHFGMVICDESHALKSPGSKRTQFFEHLTAAGGPIDMLRPGLMGSYDEFGERYCGAKVQVAPGKMDWRGAQNLEELNGILREHVLIRRLKKDVLHELPQMTRSRRTIPPDPDLLPMIEAVKKEMAQLDLMAGRLSEQEYDSQKRVLLMQLYRATGPAKVKAACELIESALNQGRKLLVFAHHKGVLDALEAAVLRMRIGEDGRSHQVGHMRIDGRSTAQARGDAVNAFQNDPHCRVALLSIRAAGAGITLHAASTVLFVELAWTPSELTQAEARAHRLGQEKEVDVLYLLAPGSVDDIIWSMVNSKLRVVGNALDGHLAGTATGTLLLITYTILCFAYHGHALRKFRLASIVQCLRITDARRFVGWAAGAEVAAAPSDDEDDAKAGLSQPSQPQLTTPPALRDTRPEPSGSGTRRQRSASPGADGGGRAGPRRRRLDFGQGSTSLQADGQEPLLSQASNSIAGSVAGGGTIATQQTSRDPFFSDSDSVWIPSARVASSQGVVPAAATQRTRSQPSQPGVGPSSQRSGGGGGGLGVFADDHDDELDAVLASPEMDALLSQRLSQQQPSQPARSGQDTRTPGAGRRRGGCVEAAEQPPTQPYASVQPQYSPYGQPPQRNGPPASAAVATGGDGGTMRQRGQASAWDYPTQPAAEIVDLCGEDCIEIE</sequence>
<evidence type="ECO:0000313" key="8">
    <source>
        <dbReference type="EMBL" id="EIE18768.1"/>
    </source>
</evidence>
<dbReference type="GO" id="GO:0004386">
    <property type="term" value="F:helicase activity"/>
    <property type="evidence" value="ECO:0007669"/>
    <property type="project" value="UniProtKB-KW"/>
</dbReference>
<evidence type="ECO:0000256" key="5">
    <source>
        <dbReference type="SAM" id="MobiDB-lite"/>
    </source>
</evidence>
<evidence type="ECO:0000259" key="6">
    <source>
        <dbReference type="PROSITE" id="PS51192"/>
    </source>
</evidence>
<reference evidence="8 9" key="1">
    <citation type="journal article" date="2012" name="Genome Biol.">
        <title>The genome of the polar eukaryotic microalga coccomyxa subellipsoidea reveals traits of cold adaptation.</title>
        <authorList>
            <person name="Blanc G."/>
            <person name="Agarkova I."/>
            <person name="Grimwood J."/>
            <person name="Kuo A."/>
            <person name="Brueggeman A."/>
            <person name="Dunigan D."/>
            <person name="Gurnon J."/>
            <person name="Ladunga I."/>
            <person name="Lindquist E."/>
            <person name="Lucas S."/>
            <person name="Pangilinan J."/>
            <person name="Proschold T."/>
            <person name="Salamov A."/>
            <person name="Schmutz J."/>
            <person name="Weeks D."/>
            <person name="Yamada T."/>
            <person name="Claverie J.M."/>
            <person name="Grigoriev I."/>
            <person name="Van Etten J."/>
            <person name="Lomsadze A."/>
            <person name="Borodovsky M."/>
        </authorList>
    </citation>
    <scope>NUCLEOTIDE SEQUENCE [LARGE SCALE GENOMIC DNA]</scope>
    <source>
        <strain evidence="8 9">C-169</strain>
    </source>
</reference>
<dbReference type="Gene3D" id="3.40.50.10810">
    <property type="entry name" value="Tandem AAA-ATPase domain"/>
    <property type="match status" value="1"/>
</dbReference>
<dbReference type="GO" id="GO:0005524">
    <property type="term" value="F:ATP binding"/>
    <property type="evidence" value="ECO:0007669"/>
    <property type="project" value="UniProtKB-KW"/>
</dbReference>
<dbReference type="Gene3D" id="3.40.50.300">
    <property type="entry name" value="P-loop containing nucleotide triphosphate hydrolases"/>
    <property type="match status" value="1"/>
</dbReference>
<dbReference type="SMART" id="SM00490">
    <property type="entry name" value="HELICc"/>
    <property type="match status" value="1"/>
</dbReference>
<keyword evidence="2" id="KW-0378">Hydrolase</keyword>
<feature type="compositionally biased region" description="Low complexity" evidence="5">
    <location>
        <begin position="905"/>
        <end position="916"/>
    </location>
</feature>
<dbReference type="CDD" id="cd18793">
    <property type="entry name" value="SF2_C_SNF"/>
    <property type="match status" value="1"/>
</dbReference>
<dbReference type="InterPro" id="IPR049730">
    <property type="entry name" value="SNF2/RAD54-like_C"/>
</dbReference>
<dbReference type="SUPFAM" id="SSF52540">
    <property type="entry name" value="P-loop containing nucleoside triphosphate hydrolases"/>
    <property type="match status" value="2"/>
</dbReference>
<dbReference type="InterPro" id="IPR038718">
    <property type="entry name" value="SNF2-like_sf"/>
</dbReference>
<dbReference type="RefSeq" id="XP_005643312.1">
    <property type="nucleotide sequence ID" value="XM_005643255.1"/>
</dbReference>
<keyword evidence="1" id="KW-0547">Nucleotide-binding</keyword>
<dbReference type="PROSITE" id="PS51192">
    <property type="entry name" value="HELICASE_ATP_BIND_1"/>
    <property type="match status" value="1"/>
</dbReference>
<dbReference type="GO" id="GO:0004520">
    <property type="term" value="F:DNA endonuclease activity"/>
    <property type="evidence" value="ECO:0007669"/>
    <property type="project" value="TreeGrafter"/>
</dbReference>
<protein>
    <recommendedName>
        <fullName evidence="10">P-loop containing nucleoside triphosphate hydrolase protein</fullName>
    </recommendedName>
</protein>
<feature type="compositionally biased region" description="Low complexity" evidence="5">
    <location>
        <begin position="813"/>
        <end position="826"/>
    </location>
</feature>
<feature type="region of interest" description="Disordered" evidence="5">
    <location>
        <begin position="675"/>
        <end position="947"/>
    </location>
</feature>
<dbReference type="InterPro" id="IPR014001">
    <property type="entry name" value="Helicase_ATP-bd"/>
</dbReference>
<dbReference type="PANTHER" id="PTHR45766">
    <property type="entry name" value="DNA ANNEALING HELICASE AND ENDONUCLEASE ZRANB3 FAMILY MEMBER"/>
    <property type="match status" value="1"/>
</dbReference>
<dbReference type="GO" id="GO:0043596">
    <property type="term" value="C:nuclear replication fork"/>
    <property type="evidence" value="ECO:0007669"/>
    <property type="project" value="TreeGrafter"/>
</dbReference>
<keyword evidence="9" id="KW-1185">Reference proteome</keyword>
<dbReference type="InterPro" id="IPR001650">
    <property type="entry name" value="Helicase_C-like"/>
</dbReference>
<keyword evidence="4" id="KW-0067">ATP-binding</keyword>
<dbReference type="EMBL" id="AGSI01000022">
    <property type="protein sequence ID" value="EIE18768.1"/>
    <property type="molecule type" value="Genomic_DNA"/>
</dbReference>
<dbReference type="KEGG" id="csl:COCSUDRAFT_49196"/>
<feature type="compositionally biased region" description="Polar residues" evidence="5">
    <location>
        <begin position="24"/>
        <end position="39"/>
    </location>
</feature>
<name>I0YK49_COCSC</name>
<keyword evidence="3" id="KW-0347">Helicase</keyword>
<accession>I0YK49</accession>
<dbReference type="Pfam" id="PF00271">
    <property type="entry name" value="Helicase_C"/>
    <property type="match status" value="1"/>
</dbReference>
<dbReference type="GO" id="GO:0031297">
    <property type="term" value="P:replication fork processing"/>
    <property type="evidence" value="ECO:0007669"/>
    <property type="project" value="TreeGrafter"/>
</dbReference>
<gene>
    <name evidence="8" type="ORF">COCSUDRAFT_49196</name>
</gene>
<dbReference type="STRING" id="574566.I0YK49"/>
<feature type="domain" description="Helicase ATP-binding" evidence="6">
    <location>
        <begin position="194"/>
        <end position="331"/>
    </location>
</feature>
<dbReference type="PANTHER" id="PTHR45766:SF3">
    <property type="entry name" value="DNA ANNEALING HELICASE AND ENDONUCLEASE ZRANB3"/>
    <property type="match status" value="1"/>
</dbReference>
<feature type="region of interest" description="Disordered" evidence="5">
    <location>
        <begin position="1"/>
        <end position="46"/>
    </location>
</feature>
<dbReference type="Proteomes" id="UP000007264">
    <property type="component" value="Unassembled WGS sequence"/>
</dbReference>
<evidence type="ECO:0000259" key="7">
    <source>
        <dbReference type="PROSITE" id="PS51194"/>
    </source>
</evidence>
<proteinExistence type="predicted"/>
<dbReference type="OrthoDB" id="2801544at2759"/>
<evidence type="ECO:0000313" key="9">
    <source>
        <dbReference type="Proteomes" id="UP000007264"/>
    </source>
</evidence>
<dbReference type="InterPro" id="IPR027417">
    <property type="entry name" value="P-loop_NTPase"/>
</dbReference>
<dbReference type="InterPro" id="IPR000330">
    <property type="entry name" value="SNF2_N"/>
</dbReference>
<feature type="compositionally biased region" description="Polar residues" evidence="5">
    <location>
        <begin position="741"/>
        <end position="763"/>
    </location>
</feature>
<dbReference type="GeneID" id="17036697"/>
<dbReference type="Pfam" id="PF00176">
    <property type="entry name" value="SNF2-rel_dom"/>
    <property type="match status" value="1"/>
</dbReference>
<dbReference type="GO" id="GO:0016787">
    <property type="term" value="F:hydrolase activity"/>
    <property type="evidence" value="ECO:0007669"/>
    <property type="project" value="UniProtKB-KW"/>
</dbReference>
<comment type="caution">
    <text evidence="8">The sequence shown here is derived from an EMBL/GenBank/DDBJ whole genome shotgun (WGS) entry which is preliminary data.</text>
</comment>
<dbReference type="SMART" id="SM00487">
    <property type="entry name" value="DEXDc"/>
    <property type="match status" value="1"/>
</dbReference>
<dbReference type="PROSITE" id="PS51194">
    <property type="entry name" value="HELICASE_CTER"/>
    <property type="match status" value="1"/>
</dbReference>
<dbReference type="eggNOG" id="KOG1000">
    <property type="taxonomic scope" value="Eukaryota"/>
</dbReference>